<reference evidence="1" key="3">
    <citation type="journal article" date="2017" name="Nature">
        <title>Genome sequence of the progenitor of the wheat D genome Aegilops tauschii.</title>
        <authorList>
            <person name="Luo M.C."/>
            <person name="Gu Y.Q."/>
            <person name="Puiu D."/>
            <person name="Wang H."/>
            <person name="Twardziok S.O."/>
            <person name="Deal K.R."/>
            <person name="Huo N."/>
            <person name="Zhu T."/>
            <person name="Wang L."/>
            <person name="Wang Y."/>
            <person name="McGuire P.E."/>
            <person name="Liu S."/>
            <person name="Long H."/>
            <person name="Ramasamy R.K."/>
            <person name="Rodriguez J.C."/>
            <person name="Van S.L."/>
            <person name="Yuan L."/>
            <person name="Wang Z."/>
            <person name="Xia Z."/>
            <person name="Xiao L."/>
            <person name="Anderson O.D."/>
            <person name="Ouyang S."/>
            <person name="Liang Y."/>
            <person name="Zimin A.V."/>
            <person name="Pertea G."/>
            <person name="Qi P."/>
            <person name="Bennetzen J.L."/>
            <person name="Dai X."/>
            <person name="Dawson M.W."/>
            <person name="Muller H.G."/>
            <person name="Kugler K."/>
            <person name="Rivarola-Duarte L."/>
            <person name="Spannagl M."/>
            <person name="Mayer K.F.X."/>
            <person name="Lu F.H."/>
            <person name="Bevan M.W."/>
            <person name="Leroy P."/>
            <person name="Li P."/>
            <person name="You F.M."/>
            <person name="Sun Q."/>
            <person name="Liu Z."/>
            <person name="Lyons E."/>
            <person name="Wicker T."/>
            <person name="Salzberg S.L."/>
            <person name="Devos K.M."/>
            <person name="Dvorak J."/>
        </authorList>
    </citation>
    <scope>NUCLEOTIDE SEQUENCE [LARGE SCALE GENOMIC DNA]</scope>
    <source>
        <strain evidence="1">cv. AL8/78</strain>
    </source>
</reference>
<dbReference type="Proteomes" id="UP000015105">
    <property type="component" value="Chromosome 2D"/>
</dbReference>
<reference evidence="1" key="4">
    <citation type="submission" date="2019-03" db="UniProtKB">
        <authorList>
            <consortium name="EnsemblPlants"/>
        </authorList>
    </citation>
    <scope>IDENTIFICATION</scope>
</reference>
<keyword evidence="2" id="KW-1185">Reference proteome</keyword>
<accession>A0A453AGA8</accession>
<protein>
    <submittedName>
        <fullName evidence="1">Uncharacterized protein</fullName>
    </submittedName>
</protein>
<reference evidence="2" key="1">
    <citation type="journal article" date="2014" name="Science">
        <title>Ancient hybridizations among the ancestral genomes of bread wheat.</title>
        <authorList>
            <consortium name="International Wheat Genome Sequencing Consortium,"/>
            <person name="Marcussen T."/>
            <person name="Sandve S.R."/>
            <person name="Heier L."/>
            <person name="Spannagl M."/>
            <person name="Pfeifer M."/>
            <person name="Jakobsen K.S."/>
            <person name="Wulff B.B."/>
            <person name="Steuernagel B."/>
            <person name="Mayer K.F."/>
            <person name="Olsen O.A."/>
        </authorList>
    </citation>
    <scope>NUCLEOTIDE SEQUENCE [LARGE SCALE GENOMIC DNA]</scope>
    <source>
        <strain evidence="2">cv. AL8/78</strain>
    </source>
</reference>
<evidence type="ECO:0000313" key="2">
    <source>
        <dbReference type="Proteomes" id="UP000015105"/>
    </source>
</evidence>
<dbReference type="EnsemblPlants" id="AET2Gv20124300.1">
    <property type="protein sequence ID" value="AET2Gv20124300.1"/>
    <property type="gene ID" value="AET2Gv20124300"/>
</dbReference>
<dbReference type="AlphaFoldDB" id="A0A453AGA8"/>
<name>A0A453AGA8_AEGTS</name>
<sequence length="36" mass="3918">PPCLLHSKVSPCLCGMMSVKFLPTGLVSRLYDVVLL</sequence>
<evidence type="ECO:0000313" key="1">
    <source>
        <dbReference type="EnsemblPlants" id="AET2Gv20124300.1"/>
    </source>
</evidence>
<dbReference type="Gramene" id="AET2Gv20124300.1">
    <property type="protein sequence ID" value="AET2Gv20124300.1"/>
    <property type="gene ID" value="AET2Gv20124300"/>
</dbReference>
<proteinExistence type="predicted"/>
<reference evidence="2" key="2">
    <citation type="journal article" date="2017" name="Nat. Plants">
        <title>The Aegilops tauschii genome reveals multiple impacts of transposons.</title>
        <authorList>
            <person name="Zhao G."/>
            <person name="Zou C."/>
            <person name="Li K."/>
            <person name="Wang K."/>
            <person name="Li T."/>
            <person name="Gao L."/>
            <person name="Zhang X."/>
            <person name="Wang H."/>
            <person name="Yang Z."/>
            <person name="Liu X."/>
            <person name="Jiang W."/>
            <person name="Mao L."/>
            <person name="Kong X."/>
            <person name="Jiao Y."/>
            <person name="Jia J."/>
        </authorList>
    </citation>
    <scope>NUCLEOTIDE SEQUENCE [LARGE SCALE GENOMIC DNA]</scope>
    <source>
        <strain evidence="2">cv. AL8/78</strain>
    </source>
</reference>
<organism evidence="1 2">
    <name type="scientific">Aegilops tauschii subsp. strangulata</name>
    <name type="common">Goatgrass</name>
    <dbReference type="NCBI Taxonomy" id="200361"/>
    <lineage>
        <taxon>Eukaryota</taxon>
        <taxon>Viridiplantae</taxon>
        <taxon>Streptophyta</taxon>
        <taxon>Embryophyta</taxon>
        <taxon>Tracheophyta</taxon>
        <taxon>Spermatophyta</taxon>
        <taxon>Magnoliopsida</taxon>
        <taxon>Liliopsida</taxon>
        <taxon>Poales</taxon>
        <taxon>Poaceae</taxon>
        <taxon>BOP clade</taxon>
        <taxon>Pooideae</taxon>
        <taxon>Triticodae</taxon>
        <taxon>Triticeae</taxon>
        <taxon>Triticinae</taxon>
        <taxon>Aegilops</taxon>
    </lineage>
</organism>
<reference evidence="1" key="5">
    <citation type="journal article" date="2021" name="G3 (Bethesda)">
        <title>Aegilops tauschii genome assembly Aet v5.0 features greater sequence contiguity and improved annotation.</title>
        <authorList>
            <person name="Wang L."/>
            <person name="Zhu T."/>
            <person name="Rodriguez J.C."/>
            <person name="Deal K.R."/>
            <person name="Dubcovsky J."/>
            <person name="McGuire P.E."/>
            <person name="Lux T."/>
            <person name="Spannagl M."/>
            <person name="Mayer K.F.X."/>
            <person name="Baldrich P."/>
            <person name="Meyers B.C."/>
            <person name="Huo N."/>
            <person name="Gu Y.Q."/>
            <person name="Zhou H."/>
            <person name="Devos K.M."/>
            <person name="Bennetzen J.L."/>
            <person name="Unver T."/>
            <person name="Budak H."/>
            <person name="Gulick P.J."/>
            <person name="Galiba G."/>
            <person name="Kalapos B."/>
            <person name="Nelson D.R."/>
            <person name="Li P."/>
            <person name="You F.M."/>
            <person name="Luo M.C."/>
            <person name="Dvorak J."/>
        </authorList>
    </citation>
    <scope>NUCLEOTIDE SEQUENCE [LARGE SCALE GENOMIC DNA]</scope>
    <source>
        <strain evidence="1">cv. AL8/78</strain>
    </source>
</reference>